<accession>A0A6V7PG48</accession>
<gene>
    <name evidence="2" type="ORF">CB5_LOCUS13018</name>
</gene>
<protein>
    <submittedName>
        <fullName evidence="2">Uncharacterized protein</fullName>
    </submittedName>
</protein>
<proteinExistence type="predicted"/>
<evidence type="ECO:0000256" key="1">
    <source>
        <dbReference type="SAM" id="MobiDB-lite"/>
    </source>
</evidence>
<evidence type="ECO:0000313" key="2">
    <source>
        <dbReference type="EMBL" id="CAD1829807.1"/>
    </source>
</evidence>
<dbReference type="EMBL" id="LR862130">
    <property type="protein sequence ID" value="CAD1829807.1"/>
    <property type="molecule type" value="Genomic_DNA"/>
</dbReference>
<organism evidence="2">
    <name type="scientific">Ananas comosus var. bracteatus</name>
    <name type="common">red pineapple</name>
    <dbReference type="NCBI Taxonomy" id="296719"/>
    <lineage>
        <taxon>Eukaryota</taxon>
        <taxon>Viridiplantae</taxon>
        <taxon>Streptophyta</taxon>
        <taxon>Embryophyta</taxon>
        <taxon>Tracheophyta</taxon>
        <taxon>Spermatophyta</taxon>
        <taxon>Magnoliopsida</taxon>
        <taxon>Liliopsida</taxon>
        <taxon>Poales</taxon>
        <taxon>Bromeliaceae</taxon>
        <taxon>Bromelioideae</taxon>
        <taxon>Ananas</taxon>
    </lineage>
</organism>
<reference evidence="2" key="1">
    <citation type="submission" date="2020-07" db="EMBL/GenBank/DDBJ databases">
        <authorList>
            <person name="Lin J."/>
        </authorList>
    </citation>
    <scope>NUCLEOTIDE SEQUENCE</scope>
</reference>
<dbReference type="AlphaFoldDB" id="A0A6V7PG48"/>
<sequence>MPWVGCFGKQQEKEVKKSFMESICSSSVFVLDKTVNRSPSSQGHRNDGLERAKRGKGGKRNFALKAESGFGGGDDSGNHGDNDGDGLGGHGDGEVLGGDGGCSGGGDNSGHGLGSGHGATASAAATVEVARTKRGVGELIN</sequence>
<name>A0A6V7PG48_ANACO</name>
<feature type="region of interest" description="Disordered" evidence="1">
    <location>
        <begin position="34"/>
        <end position="126"/>
    </location>
</feature>
<feature type="compositionally biased region" description="Gly residues" evidence="1">
    <location>
        <begin position="85"/>
        <end position="117"/>
    </location>
</feature>